<protein>
    <submittedName>
        <fullName evidence="1">Uncharacterized protein</fullName>
    </submittedName>
</protein>
<dbReference type="Proteomes" id="UP001207528">
    <property type="component" value="Unassembled WGS sequence"/>
</dbReference>
<organism evidence="1 2">
    <name type="scientific">Mycolicibacterium novocastrense</name>
    <name type="common">Mycobacterium novocastrense</name>
    <dbReference type="NCBI Taxonomy" id="59813"/>
    <lineage>
        <taxon>Bacteria</taxon>
        <taxon>Bacillati</taxon>
        <taxon>Actinomycetota</taxon>
        <taxon>Actinomycetes</taxon>
        <taxon>Mycobacteriales</taxon>
        <taxon>Mycobacteriaceae</taxon>
        <taxon>Mycolicibacterium</taxon>
    </lineage>
</organism>
<name>A0AAW5SIK3_MYCNV</name>
<accession>A0AAW5SIK3</accession>
<comment type="caution">
    <text evidence="1">The sequence shown here is derived from an EMBL/GenBank/DDBJ whole genome shotgun (WGS) entry which is preliminary data.</text>
</comment>
<evidence type="ECO:0000313" key="1">
    <source>
        <dbReference type="EMBL" id="MCV7023628.1"/>
    </source>
</evidence>
<dbReference type="RefSeq" id="WP_131808521.1">
    <property type="nucleotide sequence ID" value="NZ_BCTA01000013.1"/>
</dbReference>
<reference evidence="1" key="2">
    <citation type="journal article" date="2022" name="BMC Genomics">
        <title>Comparative genome analysis of mycobacteria focusing on tRNA and non-coding RNA.</title>
        <authorList>
            <person name="Behra P.R.K."/>
            <person name="Pettersson B.M.F."/>
            <person name="Ramesh M."/>
            <person name="Das S."/>
            <person name="Dasgupta S."/>
            <person name="Kirsebom L.A."/>
        </authorList>
    </citation>
    <scope>NUCLEOTIDE SEQUENCE</scope>
    <source>
        <strain evidence="1">DSM 44203</strain>
    </source>
</reference>
<dbReference type="AlphaFoldDB" id="A0AAW5SIK3"/>
<proteinExistence type="predicted"/>
<dbReference type="EMBL" id="JACKTI010000029">
    <property type="protein sequence ID" value="MCV7023628.1"/>
    <property type="molecule type" value="Genomic_DNA"/>
</dbReference>
<reference evidence="1" key="1">
    <citation type="submission" date="2020-07" db="EMBL/GenBank/DDBJ databases">
        <authorList>
            <person name="Pettersson B.M.F."/>
            <person name="Behra P.R.K."/>
            <person name="Ramesh M."/>
            <person name="Das S."/>
            <person name="Dasgupta S."/>
            <person name="Kirsebom L.A."/>
        </authorList>
    </citation>
    <scope>NUCLEOTIDE SEQUENCE</scope>
    <source>
        <strain evidence="1">DSM 44203</strain>
    </source>
</reference>
<evidence type="ECO:0000313" key="2">
    <source>
        <dbReference type="Proteomes" id="UP001207528"/>
    </source>
</evidence>
<sequence>MPSMDSCPAAPFSLGAVRKCQHGEWITYSATLETRGAEAVHALLDRLENAGLCTPHLRFGSPDVYAVLGTIYTDEGMFSGDQAIPTKVEFDRLNEALSLRIRSSDCEQGCK</sequence>
<gene>
    <name evidence="1" type="ORF">H7I77_09745</name>
</gene>